<dbReference type="STRING" id="694427.Palpr_0515"/>
<dbReference type="EMBL" id="CP002345">
    <property type="protein sequence ID" value="ADQ78674.1"/>
    <property type="molecule type" value="Genomic_DNA"/>
</dbReference>
<evidence type="ECO:0000256" key="2">
    <source>
        <dbReference type="ARBA" id="ARBA00008163"/>
    </source>
</evidence>
<organism evidence="9 10">
    <name type="scientific">Paludibacter propionicigenes (strain DSM 17365 / JCM 13257 / WB4)</name>
    <dbReference type="NCBI Taxonomy" id="694427"/>
    <lineage>
        <taxon>Bacteria</taxon>
        <taxon>Pseudomonadati</taxon>
        <taxon>Bacteroidota</taxon>
        <taxon>Bacteroidia</taxon>
        <taxon>Bacteroidales</taxon>
        <taxon>Paludibacteraceae</taxon>
        <taxon>Paludibacter</taxon>
    </lineage>
</organism>
<dbReference type="eggNOG" id="COG2067">
    <property type="taxonomic scope" value="Bacteria"/>
</dbReference>
<dbReference type="GO" id="GO:0009279">
    <property type="term" value="C:cell outer membrane"/>
    <property type="evidence" value="ECO:0007669"/>
    <property type="project" value="UniProtKB-SubCell"/>
</dbReference>
<reference evidence="9 10" key="2">
    <citation type="journal article" date="2011" name="Stand. Genomic Sci.">
        <title>Complete genome sequence of Paludibacter propionicigenes type strain (WB4).</title>
        <authorList>
            <person name="Gronow S."/>
            <person name="Munk C."/>
            <person name="Lapidus A."/>
            <person name="Nolan M."/>
            <person name="Lucas S."/>
            <person name="Hammon N."/>
            <person name="Deshpande S."/>
            <person name="Cheng J.F."/>
            <person name="Tapia R."/>
            <person name="Han C."/>
            <person name="Goodwin L."/>
            <person name="Pitluck S."/>
            <person name="Liolios K."/>
            <person name="Ivanova N."/>
            <person name="Mavromatis K."/>
            <person name="Mikhailova N."/>
            <person name="Pati A."/>
            <person name="Chen A."/>
            <person name="Palaniappan K."/>
            <person name="Land M."/>
            <person name="Hauser L."/>
            <person name="Chang Y.J."/>
            <person name="Jeffries C.D."/>
            <person name="Brambilla E."/>
            <person name="Rohde M."/>
            <person name="Goker M."/>
            <person name="Detter J.C."/>
            <person name="Woyke T."/>
            <person name="Bristow J."/>
            <person name="Eisen J.A."/>
            <person name="Markowitz V."/>
            <person name="Hugenholtz P."/>
            <person name="Kyrpides N.C."/>
            <person name="Klenk H.P."/>
        </authorList>
    </citation>
    <scope>NUCLEOTIDE SEQUENCE [LARGE SCALE GENOMIC DNA]</scope>
    <source>
        <strain evidence="10">DSM 17365 / JCM 13257 / WB4</strain>
    </source>
</reference>
<dbReference type="SUPFAM" id="SSF56935">
    <property type="entry name" value="Porins"/>
    <property type="match status" value="1"/>
</dbReference>
<keyword evidence="7" id="KW-0998">Cell outer membrane</keyword>
<evidence type="ECO:0000256" key="1">
    <source>
        <dbReference type="ARBA" id="ARBA00004571"/>
    </source>
</evidence>
<dbReference type="PANTHER" id="PTHR35093:SF8">
    <property type="entry name" value="OUTER MEMBRANE PROTEIN NMB0088-RELATED"/>
    <property type="match status" value="1"/>
</dbReference>
<accession>E4T1T0</accession>
<evidence type="ECO:0000313" key="10">
    <source>
        <dbReference type="Proteomes" id="UP000008718"/>
    </source>
</evidence>
<evidence type="ECO:0008006" key="11">
    <source>
        <dbReference type="Google" id="ProtNLM"/>
    </source>
</evidence>
<keyword evidence="6" id="KW-0472">Membrane</keyword>
<evidence type="ECO:0000256" key="7">
    <source>
        <dbReference type="ARBA" id="ARBA00023237"/>
    </source>
</evidence>
<dbReference type="InterPro" id="IPR005017">
    <property type="entry name" value="OMPP1/FadL/TodX"/>
</dbReference>
<evidence type="ECO:0000313" key="9">
    <source>
        <dbReference type="EMBL" id="ADQ78674.1"/>
    </source>
</evidence>
<protein>
    <recommendedName>
        <fullName evidence="11">Membrane protein involved in aromatic hydrocarbon degradation</fullName>
    </recommendedName>
</protein>
<name>E4T1T0_PALPW</name>
<evidence type="ECO:0000256" key="4">
    <source>
        <dbReference type="ARBA" id="ARBA00022692"/>
    </source>
</evidence>
<evidence type="ECO:0000256" key="6">
    <source>
        <dbReference type="ARBA" id="ARBA00023136"/>
    </source>
</evidence>
<dbReference type="Gene3D" id="2.40.160.60">
    <property type="entry name" value="Outer membrane protein transport protein (OMPP1/FadL/TodX)"/>
    <property type="match status" value="1"/>
</dbReference>
<dbReference type="Pfam" id="PF03349">
    <property type="entry name" value="Toluene_X"/>
    <property type="match status" value="1"/>
</dbReference>
<dbReference type="GO" id="GO:0015483">
    <property type="term" value="F:long-chain fatty acid transporting porin activity"/>
    <property type="evidence" value="ECO:0007669"/>
    <property type="project" value="TreeGrafter"/>
</dbReference>
<sequence>MKKYILALAVISNCTLLMAQTEFDASKFIQSDINGTARYVGMAGAFGALGGDASAIKDNPAGLGVYRTSEISGTFNIGLQNSNAVWSGTTAKDNRTNTTFSNFSYIKASPTFRSMNDESGLLSSNWAFSYNRLKSFNRNSTLRSNSSASSITDYMAYFTGDIPSKDLIYVPNSYEPFDNKNVPWISVLASEGALIGENVNAGKSSWTSILGSNELVAPTYTLQETGYMDEYSVGWSGNFSNIFYLGTTLNIQSIDYTARSRYSETFGAGGGMTLNSTVNTSGTGFNLKLGAIIRPTDMLRLGLSIHTPSIYNLTDNNYSSIDYDTSIRGNLSTPTSDPGYSNYKLNNPWKFNFSGAVVIGQKGLISAEYDYNLNTTAKLYDQDGNAQSFSDENAGIKDMLKDVQTIKIGGEYKMTDNISFRAGFAHSSAATNNSQADKLMRFNTTRTDTEYFQNNKTDYLTAGFGYREASWFIDFAYMNKILDETFYPYNSNSLAVAVRPASVKTTNNNIVVTLGFKF</sequence>
<dbReference type="PANTHER" id="PTHR35093">
    <property type="entry name" value="OUTER MEMBRANE PROTEIN NMB0088-RELATED"/>
    <property type="match status" value="1"/>
</dbReference>
<dbReference type="OrthoDB" id="9765571at2"/>
<keyword evidence="5 8" id="KW-0732">Signal</keyword>
<gene>
    <name evidence="9" type="ordered locus">Palpr_0515</name>
</gene>
<dbReference type="AlphaFoldDB" id="E4T1T0"/>
<dbReference type="RefSeq" id="WP_013444043.1">
    <property type="nucleotide sequence ID" value="NC_014734.1"/>
</dbReference>
<proteinExistence type="inferred from homology"/>
<evidence type="ECO:0000256" key="8">
    <source>
        <dbReference type="SAM" id="SignalP"/>
    </source>
</evidence>
<dbReference type="Proteomes" id="UP000008718">
    <property type="component" value="Chromosome"/>
</dbReference>
<dbReference type="KEGG" id="ppn:Palpr_0515"/>
<keyword evidence="3" id="KW-1134">Transmembrane beta strand</keyword>
<feature type="signal peptide" evidence="8">
    <location>
        <begin position="1"/>
        <end position="19"/>
    </location>
</feature>
<dbReference type="HOGENOM" id="CLU_034649_0_0_10"/>
<keyword evidence="10" id="KW-1185">Reference proteome</keyword>
<comment type="similarity">
    <text evidence="2">Belongs to the OmpP1/FadL family.</text>
</comment>
<comment type="subcellular location">
    <subcellularLocation>
        <location evidence="1">Cell outer membrane</location>
        <topology evidence="1">Multi-pass membrane protein</topology>
    </subcellularLocation>
</comment>
<reference key="1">
    <citation type="submission" date="2010-11" db="EMBL/GenBank/DDBJ databases">
        <title>The complete genome of Paludibacter propionicigenes DSM 17365.</title>
        <authorList>
            <consortium name="US DOE Joint Genome Institute (JGI-PGF)"/>
            <person name="Lucas S."/>
            <person name="Copeland A."/>
            <person name="Lapidus A."/>
            <person name="Bruce D."/>
            <person name="Goodwin L."/>
            <person name="Pitluck S."/>
            <person name="Kyrpides N."/>
            <person name="Mavromatis K."/>
            <person name="Ivanova N."/>
            <person name="Munk A.C."/>
            <person name="Brettin T."/>
            <person name="Detter J.C."/>
            <person name="Han C."/>
            <person name="Tapia R."/>
            <person name="Land M."/>
            <person name="Hauser L."/>
            <person name="Markowitz V."/>
            <person name="Cheng J.-F."/>
            <person name="Hugenholtz P."/>
            <person name="Woyke T."/>
            <person name="Wu D."/>
            <person name="Gronow S."/>
            <person name="Wellnitz S."/>
            <person name="Brambilla E."/>
            <person name="Klenk H.-P."/>
            <person name="Eisen J.A."/>
        </authorList>
    </citation>
    <scope>NUCLEOTIDE SEQUENCE</scope>
    <source>
        <strain>WB4</strain>
    </source>
</reference>
<feature type="chain" id="PRO_5003186783" description="Membrane protein involved in aromatic hydrocarbon degradation" evidence="8">
    <location>
        <begin position="20"/>
        <end position="518"/>
    </location>
</feature>
<evidence type="ECO:0000256" key="5">
    <source>
        <dbReference type="ARBA" id="ARBA00022729"/>
    </source>
</evidence>
<keyword evidence="4" id="KW-0812">Transmembrane</keyword>
<evidence type="ECO:0000256" key="3">
    <source>
        <dbReference type="ARBA" id="ARBA00022452"/>
    </source>
</evidence>